<feature type="transmembrane region" description="Helical" evidence="1">
    <location>
        <begin position="62"/>
        <end position="79"/>
    </location>
</feature>
<keyword evidence="1" id="KW-0812">Transmembrane</keyword>
<proteinExistence type="predicted"/>
<comment type="caution">
    <text evidence="2">The sequence shown here is derived from an EMBL/GenBank/DDBJ whole genome shotgun (WGS) entry which is preliminary data.</text>
</comment>
<dbReference type="Proteomes" id="UP000632740">
    <property type="component" value="Unassembled WGS sequence"/>
</dbReference>
<dbReference type="EMBL" id="BONK01000020">
    <property type="protein sequence ID" value="GIG23498.1"/>
    <property type="molecule type" value="Genomic_DNA"/>
</dbReference>
<keyword evidence="1" id="KW-1133">Transmembrane helix</keyword>
<dbReference type="AlphaFoldDB" id="A0A919U1S9"/>
<feature type="transmembrane region" description="Helical" evidence="1">
    <location>
        <begin position="91"/>
        <end position="117"/>
    </location>
</feature>
<keyword evidence="3" id="KW-1185">Reference proteome</keyword>
<protein>
    <submittedName>
        <fullName evidence="2">Uncharacterized protein</fullName>
    </submittedName>
</protein>
<keyword evidence="1" id="KW-0472">Membrane</keyword>
<evidence type="ECO:0000256" key="1">
    <source>
        <dbReference type="SAM" id="Phobius"/>
    </source>
</evidence>
<sequence>MRYLCAERGCLRGSVPVAETICAACGSRTRGLEPTSQVGMLRRMVLVAAVTALPWLLMRVSLGLVVLVAGGALAAWWATRRSRAEGQRTPVYWIVFAGALVLTPVAVLVVGAALFVVTGFMGLHP</sequence>
<accession>A0A919U1S9</accession>
<gene>
    <name evidence="2" type="ORF">Cch01nite_42220</name>
</gene>
<dbReference type="RefSeq" id="WP_203758503.1">
    <property type="nucleotide sequence ID" value="NZ_BONK01000020.1"/>
</dbReference>
<evidence type="ECO:0000313" key="2">
    <source>
        <dbReference type="EMBL" id="GIG23498.1"/>
    </source>
</evidence>
<reference evidence="2" key="1">
    <citation type="submission" date="2021-01" db="EMBL/GenBank/DDBJ databases">
        <title>Whole genome shotgun sequence of Cellulomonas chitinilytica NBRC 110799.</title>
        <authorList>
            <person name="Komaki H."/>
            <person name="Tamura T."/>
        </authorList>
    </citation>
    <scope>NUCLEOTIDE SEQUENCE</scope>
    <source>
        <strain evidence="2">NBRC 110799</strain>
    </source>
</reference>
<evidence type="ECO:0000313" key="3">
    <source>
        <dbReference type="Proteomes" id="UP000632740"/>
    </source>
</evidence>
<name>A0A919U1S9_9CELL</name>
<organism evidence="2 3">
    <name type="scientific">Cellulomonas chitinilytica</name>
    <dbReference type="NCBI Taxonomy" id="398759"/>
    <lineage>
        <taxon>Bacteria</taxon>
        <taxon>Bacillati</taxon>
        <taxon>Actinomycetota</taxon>
        <taxon>Actinomycetes</taxon>
        <taxon>Micrococcales</taxon>
        <taxon>Cellulomonadaceae</taxon>
        <taxon>Cellulomonas</taxon>
    </lineage>
</organism>